<evidence type="ECO:0000313" key="2">
    <source>
        <dbReference type="EMBL" id="QYT00716.1"/>
    </source>
</evidence>
<dbReference type="InterPro" id="IPR029526">
    <property type="entry name" value="PGBD"/>
</dbReference>
<sequence>MDQLDLKKEEKNDLEALSDLQRAENVISSVLLHPAVAITNSDDFEPLQVSQRAPAIHPLPPTPLSLFQYFLPIFLVQEWVMYTNLAQPAGPYGPPPKWSPVSVDEIYVWIGILIYMGIHKEINIRDYWKLSSARTSRPNHDFIRFMSHERFQQILRRIRIFDPTTIAIAAAGKSFKRVEQWSRHIQASSTALWTPGTNIAVDECMIRYTGRSRETTIVRGKPIPIGFKAWVVAQAGYFLQWEFYVPPSLIPSKRKRGTEGPDALAPTQAVVFSLVNRLEKASYHVFMDNLFSTPLLFRLLRDQGHAATGTLRTNYCASKALIAAKNEDRKGKCWPWGQLVAEPTENGLVNQIAWKDNTLVLFLSTAHQGDEFHQRIRKRPKATQQHTQPIRLIFGEEGRKELPVPVIATDYNFKMGSVDIGDQLRSGLGYDHRFRRGGWQALAWSFLLDICLVNSYKLQHQGNPSWEVITSQVEWRSRLCSDIFKKYSNQGSSRQRFRAGDIYTPILQHNHVFQKKRAACAGCQGLRVGEIRSRSRSQPSTKKKARGVMTFWRCDKCDVAICTQSKCWYLYHTPISM</sequence>
<evidence type="ECO:0000259" key="1">
    <source>
        <dbReference type="Pfam" id="PF13843"/>
    </source>
</evidence>
<name>A0A8G0LJB3_9HYPO</name>
<organism evidence="2 3">
    <name type="scientific">Trichoderma simmonsii</name>
    <dbReference type="NCBI Taxonomy" id="1491479"/>
    <lineage>
        <taxon>Eukaryota</taxon>
        <taxon>Fungi</taxon>
        <taxon>Dikarya</taxon>
        <taxon>Ascomycota</taxon>
        <taxon>Pezizomycotina</taxon>
        <taxon>Sordariomycetes</taxon>
        <taxon>Hypocreomycetidae</taxon>
        <taxon>Hypocreales</taxon>
        <taxon>Hypocreaceae</taxon>
        <taxon>Trichoderma</taxon>
    </lineage>
</organism>
<accession>A0A8G0LJB3</accession>
<dbReference type="Proteomes" id="UP000826661">
    <property type="component" value="Chromosome IV"/>
</dbReference>
<dbReference type="PANTHER" id="PTHR46599">
    <property type="entry name" value="PIGGYBAC TRANSPOSABLE ELEMENT-DERIVED PROTEIN 4"/>
    <property type="match status" value="1"/>
</dbReference>
<proteinExistence type="predicted"/>
<feature type="domain" description="PiggyBac transposable element-derived protein" evidence="1">
    <location>
        <begin position="62"/>
        <end position="456"/>
    </location>
</feature>
<evidence type="ECO:0000313" key="3">
    <source>
        <dbReference type="Proteomes" id="UP000826661"/>
    </source>
</evidence>
<dbReference type="PANTHER" id="PTHR46599:SF3">
    <property type="entry name" value="PIGGYBAC TRANSPOSABLE ELEMENT-DERIVED PROTEIN 4"/>
    <property type="match status" value="1"/>
</dbReference>
<dbReference type="EMBL" id="CP075867">
    <property type="protein sequence ID" value="QYT00716.1"/>
    <property type="molecule type" value="Genomic_DNA"/>
</dbReference>
<dbReference type="AlphaFoldDB" id="A0A8G0LJB3"/>
<keyword evidence="3" id="KW-1185">Reference proteome</keyword>
<dbReference type="Pfam" id="PF13843">
    <property type="entry name" value="DDE_Tnp_1_7"/>
    <property type="match status" value="1"/>
</dbReference>
<protein>
    <recommendedName>
        <fullName evidence="1">PiggyBac transposable element-derived protein domain-containing protein</fullName>
    </recommendedName>
</protein>
<gene>
    <name evidence="2" type="ORF">H0G86_013334</name>
</gene>
<reference evidence="2 3" key="1">
    <citation type="journal article" date="2021" name="BMC Genomics">
        <title>Telomere-to-telomere genome assembly of asparaginase-producing Trichoderma simmonsii.</title>
        <authorList>
            <person name="Chung D."/>
            <person name="Kwon Y.M."/>
            <person name="Yang Y."/>
        </authorList>
    </citation>
    <scope>NUCLEOTIDE SEQUENCE [LARGE SCALE GENOMIC DNA]</scope>
    <source>
        <strain evidence="2 3">GH-Sj1</strain>
    </source>
</reference>